<dbReference type="AlphaFoldDB" id="A0A6B2L9T9"/>
<dbReference type="SUPFAM" id="SSF51197">
    <property type="entry name" value="Clavaminate synthase-like"/>
    <property type="match status" value="1"/>
</dbReference>
<dbReference type="Pfam" id="PF13621">
    <property type="entry name" value="Cupin_8"/>
    <property type="match status" value="1"/>
</dbReference>
<proteinExistence type="predicted"/>
<name>A0A6B2L9T9_9EUKA</name>
<dbReference type="PROSITE" id="PS51184">
    <property type="entry name" value="JMJC"/>
    <property type="match status" value="1"/>
</dbReference>
<dbReference type="Gene3D" id="2.60.120.650">
    <property type="entry name" value="Cupin"/>
    <property type="match status" value="1"/>
</dbReference>
<dbReference type="EMBL" id="GIBP01004598">
    <property type="protein sequence ID" value="NDV33567.1"/>
    <property type="molecule type" value="Transcribed_RNA"/>
</dbReference>
<protein>
    <recommendedName>
        <fullName evidence="1">JmjC domain-containing protein</fullName>
    </recommendedName>
</protein>
<evidence type="ECO:0000313" key="2">
    <source>
        <dbReference type="EMBL" id="NDV33567.1"/>
    </source>
</evidence>
<dbReference type="GO" id="GO:0005634">
    <property type="term" value="C:nucleus"/>
    <property type="evidence" value="ECO:0007669"/>
    <property type="project" value="TreeGrafter"/>
</dbReference>
<dbReference type="InterPro" id="IPR041667">
    <property type="entry name" value="Cupin_8"/>
</dbReference>
<reference evidence="2" key="1">
    <citation type="journal article" date="2020" name="J. Eukaryot. Microbiol.">
        <title>De novo Sequencing, Assembly and Annotation of the Transcriptome for the Free-Living Testate Amoeba Arcella intermedia.</title>
        <authorList>
            <person name="Ribeiro G.M."/>
            <person name="Porfirio-Sousa A.L."/>
            <person name="Maurer-Alcala X.X."/>
            <person name="Katz L.A."/>
            <person name="Lahr D.J.G."/>
        </authorList>
    </citation>
    <scope>NUCLEOTIDE SEQUENCE</scope>
</reference>
<accession>A0A6B2L9T9</accession>
<organism evidence="2">
    <name type="scientific">Arcella intermedia</name>
    <dbReference type="NCBI Taxonomy" id="1963864"/>
    <lineage>
        <taxon>Eukaryota</taxon>
        <taxon>Amoebozoa</taxon>
        <taxon>Tubulinea</taxon>
        <taxon>Elardia</taxon>
        <taxon>Arcellinida</taxon>
        <taxon>Sphaerothecina</taxon>
        <taxon>Arcellidae</taxon>
        <taxon>Arcella</taxon>
    </lineage>
</organism>
<dbReference type="PANTHER" id="PTHR12461">
    <property type="entry name" value="HYPOXIA-INDUCIBLE FACTOR 1 ALPHA INHIBITOR-RELATED"/>
    <property type="match status" value="1"/>
</dbReference>
<sequence>MEHFKEAYFKPGKPLIIRGGFPDCPARGWDLEYLNQKVGQNVVNIRKNTNTDSYKLGKKYNIEKIELKKYLDLLISGSKQSSQYYLAACNIKFEFPQISDEFVVPPFIQKIHHGPFLWVSAPQHYEFCHVDADDGILCMISGLKKVKLFSPTYFKNLYPNDLGSLGRTVQSRVNLDNPDLVQFPNLKDVICEEGSLYPGDLLFIPGFYWHQVTSVESSISINIFYGDNGENNYIEKLISSRLEVFLYWLINILQQNEALLQKDVFPELHEIIKVFLKYQFKEDANDEQVGILVKHVMQHYNLTELPPFLGNKRKNPKRLKIRGLLFRDK</sequence>
<dbReference type="GO" id="GO:0051864">
    <property type="term" value="F:histone H3K36 demethylase activity"/>
    <property type="evidence" value="ECO:0007669"/>
    <property type="project" value="TreeGrafter"/>
</dbReference>
<dbReference type="PANTHER" id="PTHR12461:SF95">
    <property type="entry name" value="JMJC DOMAIN-CONTAINING PROTEIN"/>
    <property type="match status" value="1"/>
</dbReference>
<dbReference type="InterPro" id="IPR003347">
    <property type="entry name" value="JmjC_dom"/>
</dbReference>
<evidence type="ECO:0000259" key="1">
    <source>
        <dbReference type="PROSITE" id="PS51184"/>
    </source>
</evidence>
<feature type="domain" description="JmjC" evidence="1">
    <location>
        <begin position="93"/>
        <end position="242"/>
    </location>
</feature>